<keyword evidence="3" id="KW-1185">Reference proteome</keyword>
<name>A0A160DH54_9CAUD</name>
<evidence type="ECO:0000313" key="3">
    <source>
        <dbReference type="Proteomes" id="UP000204112"/>
    </source>
</evidence>
<evidence type="ECO:0000256" key="1">
    <source>
        <dbReference type="SAM" id="MobiDB-lite"/>
    </source>
</evidence>
<gene>
    <name evidence="2" type="primary">72</name>
    <name evidence="2" type="ORF">PBI_ORCHID_72</name>
</gene>
<evidence type="ECO:0000313" key="2">
    <source>
        <dbReference type="EMBL" id="ANA87419.1"/>
    </source>
</evidence>
<accession>A0A160DH54</accession>
<reference evidence="3" key="1">
    <citation type="submission" date="2016-03" db="EMBL/GenBank/DDBJ databases">
        <authorList>
            <person name="Ploux O."/>
        </authorList>
    </citation>
    <scope>NUCLEOTIDE SEQUENCE [LARGE SCALE GENOMIC DNA]</scope>
</reference>
<dbReference type="RefSeq" id="YP_009274299.1">
    <property type="nucleotide sequence ID" value="NC_030915.1"/>
</dbReference>
<protein>
    <submittedName>
        <fullName evidence="2">Uncharacterized protein</fullName>
    </submittedName>
</protein>
<organism evidence="2 3">
    <name type="scientific">Gordonia phage Orchid</name>
    <dbReference type="NCBI Taxonomy" id="1838075"/>
    <lineage>
        <taxon>Viruses</taxon>
        <taxon>Duplodnaviria</taxon>
        <taxon>Heunggongvirae</taxon>
        <taxon>Uroviricota</taxon>
        <taxon>Caudoviricetes</taxon>
        <taxon>Orchidvirus</taxon>
        <taxon>Orchidvirus orchid</taxon>
    </lineage>
</organism>
<dbReference type="EMBL" id="KU998253">
    <property type="protein sequence ID" value="ANA87419.1"/>
    <property type="molecule type" value="Genomic_DNA"/>
</dbReference>
<proteinExistence type="predicted"/>
<dbReference type="KEGG" id="vg:28800415"/>
<dbReference type="Proteomes" id="UP000204112">
    <property type="component" value="Segment"/>
</dbReference>
<dbReference type="GeneID" id="28800415"/>
<feature type="compositionally biased region" description="Basic and acidic residues" evidence="1">
    <location>
        <begin position="1"/>
        <end position="13"/>
    </location>
</feature>
<sequence>MFELFESKPESKPSKSRKKTKPPAPSKKVIPKSASELELESAVQVFKDQGMVDD</sequence>
<feature type="region of interest" description="Disordered" evidence="1">
    <location>
        <begin position="1"/>
        <end position="35"/>
    </location>
</feature>